<name>A0ABS6F6S3_9FIRM</name>
<keyword evidence="9" id="KW-0378">Hydrolase</keyword>
<evidence type="ECO:0000256" key="6">
    <source>
        <dbReference type="ARBA" id="ARBA00022723"/>
    </source>
</evidence>
<keyword evidence="14" id="KW-1185">Reference proteome</keyword>
<evidence type="ECO:0000256" key="3">
    <source>
        <dbReference type="ARBA" id="ARBA00004418"/>
    </source>
</evidence>
<keyword evidence="10" id="KW-0862">Zinc</keyword>
<reference evidence="13 14" key="1">
    <citation type="submission" date="2021-06" db="EMBL/GenBank/DDBJ databases">
        <authorList>
            <person name="Sun Q."/>
            <person name="Li D."/>
        </authorList>
    </citation>
    <scope>NUCLEOTIDE SEQUENCE [LARGE SCALE GENOMIC DNA]</scope>
    <source>
        <strain evidence="13 14">MSJ-2</strain>
    </source>
</reference>
<evidence type="ECO:0000256" key="11">
    <source>
        <dbReference type="ARBA" id="ARBA00023251"/>
    </source>
</evidence>
<dbReference type="RefSeq" id="WP_216558760.1">
    <property type="nucleotide sequence ID" value="NZ_JAHLQN010000001.1"/>
</dbReference>
<evidence type="ECO:0000256" key="5">
    <source>
        <dbReference type="ARBA" id="ARBA00012865"/>
    </source>
</evidence>
<evidence type="ECO:0000259" key="12">
    <source>
        <dbReference type="SMART" id="SM00849"/>
    </source>
</evidence>
<comment type="similarity">
    <text evidence="4">Belongs to the metallo-beta-lactamase superfamily. Class-B beta-lactamase family.</text>
</comment>
<evidence type="ECO:0000256" key="10">
    <source>
        <dbReference type="ARBA" id="ARBA00022833"/>
    </source>
</evidence>
<dbReference type="PROSITE" id="PS00743">
    <property type="entry name" value="BETA_LACTAMASE_B_1"/>
    <property type="match status" value="1"/>
</dbReference>
<dbReference type="PANTHER" id="PTHR42951">
    <property type="entry name" value="METALLO-BETA-LACTAMASE DOMAIN-CONTAINING"/>
    <property type="match status" value="1"/>
</dbReference>
<dbReference type="InterPro" id="IPR001279">
    <property type="entry name" value="Metallo-B-lactamas"/>
</dbReference>
<dbReference type="SMART" id="SM00849">
    <property type="entry name" value="Lactamase_B"/>
    <property type="match status" value="1"/>
</dbReference>
<dbReference type="InterPro" id="IPR001018">
    <property type="entry name" value="Beta-lactamase_class-B_CS"/>
</dbReference>
<keyword evidence="8" id="KW-0574">Periplasm</keyword>
<evidence type="ECO:0000256" key="4">
    <source>
        <dbReference type="ARBA" id="ARBA00005250"/>
    </source>
</evidence>
<feature type="domain" description="Metallo-beta-lactamase" evidence="12">
    <location>
        <begin position="19"/>
        <end position="203"/>
    </location>
</feature>
<dbReference type="Proteomes" id="UP000787672">
    <property type="component" value="Unassembled WGS sequence"/>
</dbReference>
<evidence type="ECO:0000256" key="7">
    <source>
        <dbReference type="ARBA" id="ARBA00022729"/>
    </source>
</evidence>
<comment type="caution">
    <text evidence="13">The sequence shown here is derived from an EMBL/GenBank/DDBJ whole genome shotgun (WGS) entry which is preliminary data.</text>
</comment>
<dbReference type="EMBL" id="JAHLQN010000001">
    <property type="protein sequence ID" value="MBU5625982.1"/>
    <property type="molecule type" value="Genomic_DNA"/>
</dbReference>
<evidence type="ECO:0000256" key="1">
    <source>
        <dbReference type="ARBA" id="ARBA00001526"/>
    </source>
</evidence>
<keyword evidence="7" id="KW-0732">Signal</keyword>
<dbReference type="CDD" id="cd07743">
    <property type="entry name" value="metallo-hydrolase-like_MBL-fold"/>
    <property type="match status" value="1"/>
</dbReference>
<sequence>MYELIQAGERTYYVDSPSKVGICRMEGNEVCLIDSGSDKDGAKKVLRHLETRGWKASRLLCTHSHADHTGGAALLRQRTGCRVFVPGVDLDFTRHPVLEPSFLYGGYPAKALRNKFLMAQPCDAEELTEHVLPEGLELLRIDGHSFSMVAFRTGDDVWFLADSVASEAVLKKYHIPFVYDVEGYLRGLDQVERLSGRLFVPSHAPAAGDIRPLVQSNRAKVVEILKAVEELCIHGASFEEVLKGLFDRYGLAMDWNQYVLVGSTVRSCLSFLLDRGVLETRFADNRLVWRTAEK</sequence>
<organism evidence="13 14">
    <name type="scientific">Dysosmobacter acutus</name>
    <dbReference type="NCBI Taxonomy" id="2841504"/>
    <lineage>
        <taxon>Bacteria</taxon>
        <taxon>Bacillati</taxon>
        <taxon>Bacillota</taxon>
        <taxon>Clostridia</taxon>
        <taxon>Eubacteriales</taxon>
        <taxon>Oscillospiraceae</taxon>
        <taxon>Dysosmobacter</taxon>
    </lineage>
</organism>
<comment type="subcellular location">
    <subcellularLocation>
        <location evidence="3">Periplasm</location>
    </subcellularLocation>
</comment>
<dbReference type="PANTHER" id="PTHR42951:SF14">
    <property type="entry name" value="METALLO-BETA-LACTAMASE SUPERFAMILY PROTEIN"/>
    <property type="match status" value="1"/>
</dbReference>
<keyword evidence="11" id="KW-0046">Antibiotic resistance</keyword>
<keyword evidence="6" id="KW-0479">Metal-binding</keyword>
<evidence type="ECO:0000256" key="8">
    <source>
        <dbReference type="ARBA" id="ARBA00022764"/>
    </source>
</evidence>
<dbReference type="InterPro" id="IPR050855">
    <property type="entry name" value="NDM-1-like"/>
</dbReference>
<evidence type="ECO:0000313" key="13">
    <source>
        <dbReference type="EMBL" id="MBU5625982.1"/>
    </source>
</evidence>
<protein>
    <recommendedName>
        <fullName evidence="5">beta-lactamase</fullName>
        <ecNumber evidence="5">3.5.2.6</ecNumber>
    </recommendedName>
</protein>
<evidence type="ECO:0000256" key="9">
    <source>
        <dbReference type="ARBA" id="ARBA00022801"/>
    </source>
</evidence>
<evidence type="ECO:0000313" key="14">
    <source>
        <dbReference type="Proteomes" id="UP000787672"/>
    </source>
</evidence>
<dbReference type="Pfam" id="PF00753">
    <property type="entry name" value="Lactamase_B"/>
    <property type="match status" value="1"/>
</dbReference>
<accession>A0ABS6F6S3</accession>
<proteinExistence type="inferred from homology"/>
<comment type="catalytic activity">
    <reaction evidence="1">
        <text>a beta-lactam + H2O = a substituted beta-amino acid</text>
        <dbReference type="Rhea" id="RHEA:20401"/>
        <dbReference type="ChEBI" id="CHEBI:15377"/>
        <dbReference type="ChEBI" id="CHEBI:35627"/>
        <dbReference type="ChEBI" id="CHEBI:140347"/>
        <dbReference type="EC" id="3.5.2.6"/>
    </reaction>
</comment>
<dbReference type="EC" id="3.5.2.6" evidence="5"/>
<comment type="cofactor">
    <cofactor evidence="2">
        <name>Zn(2+)</name>
        <dbReference type="ChEBI" id="CHEBI:29105"/>
    </cofactor>
</comment>
<evidence type="ECO:0000256" key="2">
    <source>
        <dbReference type="ARBA" id="ARBA00001947"/>
    </source>
</evidence>
<gene>
    <name evidence="13" type="ORF">KQI82_03385</name>
</gene>